<dbReference type="PANTHER" id="PTHR43685:SF3">
    <property type="entry name" value="SLR2126 PROTEIN"/>
    <property type="match status" value="1"/>
</dbReference>
<accession>A0ABX6SU04</accession>
<feature type="transmembrane region" description="Helical" evidence="1">
    <location>
        <begin position="673"/>
        <end position="696"/>
    </location>
</feature>
<feature type="transmembrane region" description="Helical" evidence="1">
    <location>
        <begin position="512"/>
        <end position="540"/>
    </location>
</feature>
<proteinExistence type="predicted"/>
<keyword evidence="1" id="KW-0812">Transmembrane</keyword>
<gene>
    <name evidence="2" type="ORF">H9L21_12415</name>
</gene>
<dbReference type="InterPro" id="IPR050834">
    <property type="entry name" value="Glycosyltransf_2"/>
</dbReference>
<dbReference type="Gene3D" id="3.90.550.10">
    <property type="entry name" value="Spore Coat Polysaccharide Biosynthesis Protein SpsA, Chain A"/>
    <property type="match status" value="1"/>
</dbReference>
<evidence type="ECO:0000313" key="3">
    <source>
        <dbReference type="Proteomes" id="UP000515871"/>
    </source>
</evidence>
<dbReference type="PANTHER" id="PTHR43685">
    <property type="entry name" value="GLYCOSYLTRANSFERASE"/>
    <property type="match status" value="1"/>
</dbReference>
<dbReference type="EMBL" id="CP060587">
    <property type="protein sequence ID" value="QNL93894.1"/>
    <property type="molecule type" value="Genomic_DNA"/>
</dbReference>
<feature type="transmembrane region" description="Helical" evidence="1">
    <location>
        <begin position="740"/>
        <end position="761"/>
    </location>
</feature>
<dbReference type="SUPFAM" id="SSF53448">
    <property type="entry name" value="Nucleotide-diphospho-sugar transferases"/>
    <property type="match status" value="1"/>
</dbReference>
<feature type="transmembrane region" description="Helical" evidence="1">
    <location>
        <begin position="648"/>
        <end position="666"/>
    </location>
</feature>
<organism evidence="2 3">
    <name type="scientific">Aeromicrobium senzhongii</name>
    <dbReference type="NCBI Taxonomy" id="2663859"/>
    <lineage>
        <taxon>Bacteria</taxon>
        <taxon>Bacillati</taxon>
        <taxon>Actinomycetota</taxon>
        <taxon>Actinomycetes</taxon>
        <taxon>Propionibacteriales</taxon>
        <taxon>Nocardioidaceae</taxon>
        <taxon>Aeromicrobium</taxon>
    </lineage>
</organism>
<feature type="transmembrane region" description="Helical" evidence="1">
    <location>
        <begin position="593"/>
        <end position="610"/>
    </location>
</feature>
<sequence>MHDDADQDAPVAAWRSRPPTVLAVLVAHRGSRWLPQTLAALDRLNHRPDHLVLVHDDTDPATRDLLNAHTGASRVVKAPARSGFGAQVAVALESETEAYDWIWLLHDDQICDPDALSGLLDEATADPGIGVVGPKVREWPSLRRLLEVGLTVTGTGQRETMLESGEPDAGQHDRPRDVLAVGSAGMLVRRDVWERLGGTDPRLPLFFDDIDFGWRANRAGYRVRTAPTSIVFHAEASSNRRRVRRKGVPEKAGERRAAALYTMLANSDPLKFPLTSIRLFLGSLVRFVGFIIGKDLRSARGEIAAMVTVFANPGPMISARRRRRPLVRRSNRELSDLFAPFWMPYQHGLDVAATTFQAVVRPESVESLGLRSIGVGDEDEEDPVVVDRPTWWRRWPWLTWVLVLFAGSVVAARSVATGNLFSPVLPASPDSVRAWWGLIFERSHAVGLGSADGAPAYVLPLAVVGLVVWFAPGIIAGILTVLAVPFAALTAHRFGRLVSDDRAVRMTWAASYGLMVAVTGAVAGGRLGTVVALVVAPLFANVLLRLVLEPQWTRAVLVGVWIALVAAFAPVAWALGMIALAVCAVLVRPAARYLAASAAVGTALLGPWLFDRVFTGRIWWEAGNPVDAPATAWDVVTGTGGGAGSGPWWIALPLIVLAIAALVPSATRRAVTAAWIVALVGLAAGLLASISTFVPYPGAPAVRAWSGLGAGVWMGGLLTAVLFAWPVLRTRRYRSWRRPAIALLAAFPILAGGWLVVRGIADPLESGDARVVPAFLAARPGTTVVLTGDSESGIVADAVVGPGPYLGAEALRTTADREKRLHDTIESLVTTPTRDDVDQLARLGVDSLYAPDVDLDLARRIDAAPGLAQKGSDSPDSRVWSVTSDVKAEPAPRAGAARPWLAGAWMLAWVAAVVAALPVRRNQAPEPEPEPDEEDA</sequence>
<keyword evidence="1" id="KW-0472">Membrane</keyword>
<feature type="transmembrane region" description="Helical" evidence="1">
    <location>
        <begin position="397"/>
        <end position="416"/>
    </location>
</feature>
<keyword evidence="1" id="KW-1133">Transmembrane helix</keyword>
<feature type="transmembrane region" description="Helical" evidence="1">
    <location>
        <begin position="466"/>
        <end position="491"/>
    </location>
</feature>
<evidence type="ECO:0000256" key="1">
    <source>
        <dbReference type="SAM" id="Phobius"/>
    </source>
</evidence>
<evidence type="ECO:0000313" key="2">
    <source>
        <dbReference type="EMBL" id="QNL93894.1"/>
    </source>
</evidence>
<feature type="transmembrane region" description="Helical" evidence="1">
    <location>
        <begin position="708"/>
        <end position="728"/>
    </location>
</feature>
<protein>
    <submittedName>
        <fullName evidence="2">Glycosyltransferase family 2 protein</fullName>
    </submittedName>
</protein>
<dbReference type="Proteomes" id="UP000515871">
    <property type="component" value="Chromosome"/>
</dbReference>
<feature type="transmembrane region" description="Helical" evidence="1">
    <location>
        <begin position="560"/>
        <end position="586"/>
    </location>
</feature>
<dbReference type="Pfam" id="PF13641">
    <property type="entry name" value="Glyco_tranf_2_3"/>
    <property type="match status" value="1"/>
</dbReference>
<dbReference type="InterPro" id="IPR029044">
    <property type="entry name" value="Nucleotide-diphossugar_trans"/>
</dbReference>
<dbReference type="RefSeq" id="WP_154596637.1">
    <property type="nucleotide sequence ID" value="NZ_CP060587.1"/>
</dbReference>
<name>A0ABX6SU04_9ACTN</name>
<reference evidence="2 3" key="1">
    <citation type="submission" date="2020-08" db="EMBL/GenBank/DDBJ databases">
        <title>Novel species in genus Aeromicrobium.</title>
        <authorList>
            <person name="Zhang G."/>
        </authorList>
    </citation>
    <scope>NUCLEOTIDE SEQUENCE [LARGE SCALE GENOMIC DNA]</scope>
    <source>
        <strain evidence="3">zg-629</strain>
    </source>
</reference>
<keyword evidence="3" id="KW-1185">Reference proteome</keyword>